<dbReference type="EMBL" id="GEDC01000930">
    <property type="protein sequence ID" value="JAS36368.1"/>
    <property type="molecule type" value="Transcribed_RNA"/>
</dbReference>
<proteinExistence type="inferred from homology"/>
<dbReference type="EMBL" id="GEDC01003846">
    <property type="protein sequence ID" value="JAS33452.1"/>
    <property type="molecule type" value="Transcribed_RNA"/>
</dbReference>
<dbReference type="InterPro" id="IPR041822">
    <property type="entry name" value="Rab33A/B"/>
</dbReference>
<evidence type="ECO:0008006" key="16">
    <source>
        <dbReference type="Google" id="ProtNLM"/>
    </source>
</evidence>
<evidence type="ECO:0000313" key="9">
    <source>
        <dbReference type="EMBL" id="JAS20763.1"/>
    </source>
</evidence>
<dbReference type="EMBL" id="GEDC01014904">
    <property type="protein sequence ID" value="JAS22394.1"/>
    <property type="molecule type" value="Transcribed_RNA"/>
</dbReference>
<evidence type="ECO:0000313" key="8">
    <source>
        <dbReference type="EMBL" id="JAS14502.1"/>
    </source>
</evidence>
<sequence length="226" mass="25455">MGSLNNAQNMEQVVSNGKKVYKIIVVGDSNVGKTCLTYRFCDGKILNKPEATVGVDFRERTVIIEDQEVKLQLWDTAGQERFRKSMIQHYYRNAHAVVLVYDMTNMRTFQSLPLWLEECEKHQLTGPVPRILVGNKCDCETALAVHTNLAQKFADSHNMPLFETSAQSATESGTIDAIFLTLAHKLIKQRPLMPVQMEDLHRANVISITRTQEPPLVQSDTSSCAC</sequence>
<dbReference type="InterPro" id="IPR027417">
    <property type="entry name" value="P-loop_NTPase"/>
</dbReference>
<dbReference type="SMART" id="SM00173">
    <property type="entry name" value="RAS"/>
    <property type="match status" value="1"/>
</dbReference>
<dbReference type="EMBL" id="GEDC01022796">
    <property type="protein sequence ID" value="JAS14502.1"/>
    <property type="molecule type" value="Transcribed_RNA"/>
</dbReference>
<name>A0A1B6D9N4_9HEMI</name>
<dbReference type="SMART" id="SM00176">
    <property type="entry name" value="RAN"/>
    <property type="match status" value="1"/>
</dbReference>
<keyword evidence="6" id="KW-0636">Prenylation</keyword>
<comment type="subcellular location">
    <subcellularLocation>
        <location evidence="7">Endomembrane system</location>
        <topology evidence="7">Lipid-anchor</topology>
    </subcellularLocation>
</comment>
<dbReference type="EMBL" id="GEDC01011997">
    <property type="protein sequence ID" value="JAS25301.1"/>
    <property type="molecule type" value="Transcribed_RNA"/>
</dbReference>
<evidence type="ECO:0000256" key="4">
    <source>
        <dbReference type="ARBA" id="ARBA00023136"/>
    </source>
</evidence>
<dbReference type="PROSITE" id="PS51419">
    <property type="entry name" value="RAB"/>
    <property type="match status" value="1"/>
</dbReference>
<evidence type="ECO:0000313" key="12">
    <source>
        <dbReference type="EMBL" id="JAS24802.1"/>
    </source>
</evidence>
<keyword evidence="3" id="KW-0342">GTP-binding</keyword>
<dbReference type="AlphaFoldDB" id="A0A1B6D9N4"/>
<protein>
    <recommendedName>
        <fullName evidence="16">Ras-related protein Rab-33B</fullName>
    </recommendedName>
</protein>
<evidence type="ECO:0000256" key="2">
    <source>
        <dbReference type="ARBA" id="ARBA00022741"/>
    </source>
</evidence>
<evidence type="ECO:0000256" key="7">
    <source>
        <dbReference type="ARBA" id="ARBA00037868"/>
    </source>
</evidence>
<evidence type="ECO:0000256" key="6">
    <source>
        <dbReference type="ARBA" id="ARBA00023289"/>
    </source>
</evidence>
<dbReference type="PANTHER" id="PTHR47978">
    <property type="match status" value="1"/>
</dbReference>
<evidence type="ECO:0000313" key="11">
    <source>
        <dbReference type="EMBL" id="JAS22394.1"/>
    </source>
</evidence>
<dbReference type="PRINTS" id="PR00449">
    <property type="entry name" value="RASTRNSFRMNG"/>
</dbReference>
<reference evidence="11" key="1">
    <citation type="submission" date="2015-12" db="EMBL/GenBank/DDBJ databases">
        <title>De novo transcriptome assembly of four potential Pierce s Disease insect vectors from Arizona vineyards.</title>
        <authorList>
            <person name="Tassone E.E."/>
        </authorList>
    </citation>
    <scope>NUCLEOTIDE SEQUENCE</scope>
</reference>
<dbReference type="InterPro" id="IPR001806">
    <property type="entry name" value="Small_GTPase"/>
</dbReference>
<keyword evidence="5" id="KW-0449">Lipoprotein</keyword>
<organism evidence="11">
    <name type="scientific">Clastoptera arizonana</name>
    <name type="common">Arizona spittle bug</name>
    <dbReference type="NCBI Taxonomy" id="38151"/>
    <lineage>
        <taxon>Eukaryota</taxon>
        <taxon>Metazoa</taxon>
        <taxon>Ecdysozoa</taxon>
        <taxon>Arthropoda</taxon>
        <taxon>Hexapoda</taxon>
        <taxon>Insecta</taxon>
        <taxon>Pterygota</taxon>
        <taxon>Neoptera</taxon>
        <taxon>Paraneoptera</taxon>
        <taxon>Hemiptera</taxon>
        <taxon>Auchenorrhyncha</taxon>
        <taxon>Cercopoidea</taxon>
        <taxon>Clastopteridae</taxon>
        <taxon>Clastoptera</taxon>
    </lineage>
</organism>
<dbReference type="GO" id="GO:0032482">
    <property type="term" value="P:Rab protein signal transduction"/>
    <property type="evidence" value="ECO:0007669"/>
    <property type="project" value="InterPro"/>
</dbReference>
<dbReference type="CDD" id="cd04115">
    <property type="entry name" value="Rab33B_Rab33A"/>
    <property type="match status" value="1"/>
</dbReference>
<keyword evidence="2" id="KW-0547">Nucleotide-binding</keyword>
<dbReference type="SUPFAM" id="SSF52540">
    <property type="entry name" value="P-loop containing nucleoside triphosphate hydrolases"/>
    <property type="match status" value="1"/>
</dbReference>
<comment type="similarity">
    <text evidence="1">Belongs to the small GTPase superfamily. Rab family.</text>
</comment>
<evidence type="ECO:0000256" key="5">
    <source>
        <dbReference type="ARBA" id="ARBA00023288"/>
    </source>
</evidence>
<evidence type="ECO:0000313" key="15">
    <source>
        <dbReference type="EMBL" id="JAS36368.1"/>
    </source>
</evidence>
<evidence type="ECO:0000313" key="13">
    <source>
        <dbReference type="EMBL" id="JAS25301.1"/>
    </source>
</evidence>
<dbReference type="EMBL" id="GEDC01015136">
    <property type="protein sequence ID" value="JAS22162.1"/>
    <property type="molecule type" value="Transcribed_RNA"/>
</dbReference>
<dbReference type="EMBL" id="GEDC01016535">
    <property type="protein sequence ID" value="JAS20763.1"/>
    <property type="molecule type" value="Transcribed_RNA"/>
</dbReference>
<dbReference type="GO" id="GO:0005525">
    <property type="term" value="F:GTP binding"/>
    <property type="evidence" value="ECO:0007669"/>
    <property type="project" value="UniProtKB-KW"/>
</dbReference>
<gene>
    <name evidence="13" type="ORF">g.19077</name>
    <name evidence="15" type="ORF">g.19079</name>
    <name evidence="8" type="ORF">g.19081</name>
    <name evidence="9" type="ORF">g.19082</name>
    <name evidence="12" type="ORF">g.19083</name>
    <name evidence="11" type="ORF">g.19085</name>
    <name evidence="10" type="ORF">g.19086</name>
    <name evidence="14" type="ORF">g.19087</name>
</gene>
<evidence type="ECO:0000256" key="3">
    <source>
        <dbReference type="ARBA" id="ARBA00023134"/>
    </source>
</evidence>
<dbReference type="GO" id="GO:0012505">
    <property type="term" value="C:endomembrane system"/>
    <property type="evidence" value="ECO:0007669"/>
    <property type="project" value="UniProtKB-SubCell"/>
</dbReference>
<dbReference type="PROSITE" id="PS51421">
    <property type="entry name" value="RAS"/>
    <property type="match status" value="1"/>
</dbReference>
<dbReference type="Gene3D" id="3.40.50.300">
    <property type="entry name" value="P-loop containing nucleotide triphosphate hydrolases"/>
    <property type="match status" value="1"/>
</dbReference>
<dbReference type="NCBIfam" id="TIGR00231">
    <property type="entry name" value="small_GTP"/>
    <property type="match status" value="1"/>
</dbReference>
<keyword evidence="4" id="KW-0472">Membrane</keyword>
<dbReference type="EMBL" id="GEDC01012496">
    <property type="protein sequence ID" value="JAS24802.1"/>
    <property type="molecule type" value="Transcribed_RNA"/>
</dbReference>
<accession>A0A1B6D9N4</accession>
<dbReference type="GO" id="GO:0003924">
    <property type="term" value="F:GTPase activity"/>
    <property type="evidence" value="ECO:0007669"/>
    <property type="project" value="InterPro"/>
</dbReference>
<dbReference type="SMART" id="SM00175">
    <property type="entry name" value="RAB"/>
    <property type="match status" value="1"/>
</dbReference>
<evidence type="ECO:0000256" key="1">
    <source>
        <dbReference type="ARBA" id="ARBA00006270"/>
    </source>
</evidence>
<dbReference type="Pfam" id="PF00071">
    <property type="entry name" value="Ras"/>
    <property type="match status" value="1"/>
</dbReference>
<dbReference type="FunFam" id="3.40.50.300:FF:002685">
    <property type="entry name" value="RAB33A, member RAS oncogene family"/>
    <property type="match status" value="1"/>
</dbReference>
<evidence type="ECO:0000313" key="10">
    <source>
        <dbReference type="EMBL" id="JAS22162.1"/>
    </source>
</evidence>
<evidence type="ECO:0000313" key="14">
    <source>
        <dbReference type="EMBL" id="JAS33452.1"/>
    </source>
</evidence>
<dbReference type="InterPro" id="IPR005225">
    <property type="entry name" value="Small_GTP-bd"/>
</dbReference>
<dbReference type="SMART" id="SM00174">
    <property type="entry name" value="RHO"/>
    <property type="match status" value="1"/>
</dbReference>